<dbReference type="EMBL" id="JAAXYO010000087">
    <property type="protein sequence ID" value="MBU2787876.1"/>
    <property type="molecule type" value="Genomic_DNA"/>
</dbReference>
<organism evidence="4 5">
    <name type="scientific">Igneacidithiobacillus copahuensis</name>
    <dbReference type="NCBI Taxonomy" id="2724909"/>
    <lineage>
        <taxon>Bacteria</taxon>
        <taxon>Pseudomonadati</taxon>
        <taxon>Pseudomonadota</taxon>
        <taxon>Acidithiobacillia</taxon>
        <taxon>Acidithiobacillales</taxon>
        <taxon>Acidithiobacillaceae</taxon>
        <taxon>Igneacidithiobacillus</taxon>
    </lineage>
</organism>
<reference evidence="4" key="1">
    <citation type="journal article" date="2021" name="ISME J.">
        <title>Genomic evolution of the class Acidithiobacillia: deep-branching Proteobacteria living in extreme acidic conditions.</title>
        <authorList>
            <person name="Moya-Beltran A."/>
            <person name="Beard S."/>
            <person name="Rojas-Villalobos C."/>
            <person name="Issotta F."/>
            <person name="Gallardo Y."/>
            <person name="Ulloa R."/>
            <person name="Giaveno A."/>
            <person name="Degli Esposti M."/>
            <person name="Johnson D.B."/>
            <person name="Quatrini R."/>
        </authorList>
    </citation>
    <scope>NUCLEOTIDE SEQUENCE</scope>
    <source>
        <strain evidence="4">VAN18-1</strain>
    </source>
</reference>
<dbReference type="GO" id="GO:0009307">
    <property type="term" value="P:DNA restriction-modification system"/>
    <property type="evidence" value="ECO:0007669"/>
    <property type="project" value="InterPro"/>
</dbReference>
<accession>A0AAE2YPI5</accession>
<keyword evidence="3" id="KW-0949">S-adenosyl-L-methionine</keyword>
<proteinExistence type="predicted"/>
<keyword evidence="1 4" id="KW-0489">Methyltransferase</keyword>
<dbReference type="Pfam" id="PF02086">
    <property type="entry name" value="MethyltransfD12"/>
    <property type="match status" value="1"/>
</dbReference>
<dbReference type="PANTHER" id="PTHR30481:SF4">
    <property type="entry name" value="SITE-SPECIFIC DNA-METHYLTRANSFERASE (ADENINE-SPECIFIC)"/>
    <property type="match status" value="1"/>
</dbReference>
<name>A0AAE2YPI5_9PROT</name>
<dbReference type="AlphaFoldDB" id="A0AAE2YPI5"/>
<comment type="caution">
    <text evidence="4">The sequence shown here is derived from an EMBL/GenBank/DDBJ whole genome shotgun (WGS) entry which is preliminary data.</text>
</comment>
<evidence type="ECO:0000256" key="3">
    <source>
        <dbReference type="ARBA" id="ARBA00022691"/>
    </source>
</evidence>
<dbReference type="SUPFAM" id="SSF53335">
    <property type="entry name" value="S-adenosyl-L-methionine-dependent methyltransferases"/>
    <property type="match status" value="1"/>
</dbReference>
<keyword evidence="5" id="KW-1185">Reference proteome</keyword>
<keyword evidence="2" id="KW-0808">Transferase</keyword>
<dbReference type="GO" id="GO:0043565">
    <property type="term" value="F:sequence-specific DNA binding"/>
    <property type="evidence" value="ECO:0007669"/>
    <property type="project" value="TreeGrafter"/>
</dbReference>
<evidence type="ECO:0000256" key="1">
    <source>
        <dbReference type="ARBA" id="ARBA00022603"/>
    </source>
</evidence>
<sequence length="302" mass="35018">MKSPLPYLGGKGRMTEKLMPLLPQPDRFLTYVEPFCGGASLLFARRPVGIEVISDRNGDVMHFFRTLRDQGDALREYLQNTPYARALYEVWSDPRYQCDSDLERAARTFFLARASFMAMAQRDDDRAPVGFAVARYLDNRARSMMNKVDDELVRIRDRLRHVVIENEDALKVIDRYDSENVILYCDPPYLEDTRKDGGYAFEYTDDDHVRLLERLKQSPGYVAISGYAHPIYAEALELQGWQRHDFPWFCNSVRNVGPGKKEGRGLEHERTESLWINPRLREYHHNRSTQQSVLDLGIAAFG</sequence>
<evidence type="ECO:0000313" key="5">
    <source>
        <dbReference type="Proteomes" id="UP001197378"/>
    </source>
</evidence>
<dbReference type="Gene3D" id="3.40.50.150">
    <property type="entry name" value="Vaccinia Virus protein VP39"/>
    <property type="match status" value="2"/>
</dbReference>
<evidence type="ECO:0000256" key="2">
    <source>
        <dbReference type="ARBA" id="ARBA00022679"/>
    </source>
</evidence>
<dbReference type="RefSeq" id="WP_215885467.1">
    <property type="nucleotide sequence ID" value="NZ_JAAXYO010000087.1"/>
</dbReference>
<dbReference type="GO" id="GO:1904047">
    <property type="term" value="F:S-adenosyl-L-methionine binding"/>
    <property type="evidence" value="ECO:0007669"/>
    <property type="project" value="TreeGrafter"/>
</dbReference>
<dbReference type="PRINTS" id="PR00505">
    <property type="entry name" value="D12N6MTFRASE"/>
</dbReference>
<dbReference type="GO" id="GO:0009007">
    <property type="term" value="F:site-specific DNA-methyltransferase (adenine-specific) activity"/>
    <property type="evidence" value="ECO:0007669"/>
    <property type="project" value="UniProtKB-EC"/>
</dbReference>
<evidence type="ECO:0000313" key="4">
    <source>
        <dbReference type="EMBL" id="MBU2787876.1"/>
    </source>
</evidence>
<dbReference type="GO" id="GO:0006298">
    <property type="term" value="P:mismatch repair"/>
    <property type="evidence" value="ECO:0007669"/>
    <property type="project" value="TreeGrafter"/>
</dbReference>
<dbReference type="PANTHER" id="PTHR30481">
    <property type="entry name" value="DNA ADENINE METHYLASE"/>
    <property type="match status" value="1"/>
</dbReference>
<dbReference type="PIRSF" id="PIRSF000398">
    <property type="entry name" value="M_m6A_EcoRV"/>
    <property type="match status" value="1"/>
</dbReference>
<gene>
    <name evidence="4" type="ORF">HFQ13_06615</name>
</gene>
<dbReference type="InterPro" id="IPR029063">
    <property type="entry name" value="SAM-dependent_MTases_sf"/>
</dbReference>
<dbReference type="InterPro" id="IPR012327">
    <property type="entry name" value="MeTrfase_D12"/>
</dbReference>
<dbReference type="GO" id="GO:0032259">
    <property type="term" value="P:methylation"/>
    <property type="evidence" value="ECO:0007669"/>
    <property type="project" value="UniProtKB-KW"/>
</dbReference>
<protein>
    <submittedName>
        <fullName evidence="4">DNA adenine methylase</fullName>
    </submittedName>
</protein>
<dbReference type="Proteomes" id="UP001197378">
    <property type="component" value="Unassembled WGS sequence"/>
</dbReference>
<dbReference type="InterPro" id="IPR012263">
    <property type="entry name" value="M_m6A_EcoRV"/>
</dbReference>